<dbReference type="Gene3D" id="1.20.1640.10">
    <property type="entry name" value="Multidrug efflux transporter AcrB transmembrane domain"/>
    <property type="match status" value="2"/>
</dbReference>
<dbReference type="OrthoDB" id="7051771at2"/>
<dbReference type="KEGG" id="bsol:FSW04_07070"/>
<feature type="compositionally biased region" description="Pro residues" evidence="7">
    <location>
        <begin position="721"/>
        <end position="736"/>
    </location>
</feature>
<feature type="transmembrane region" description="Helical" evidence="8">
    <location>
        <begin position="176"/>
        <end position="198"/>
    </location>
</feature>
<dbReference type="GO" id="GO:0005886">
    <property type="term" value="C:plasma membrane"/>
    <property type="evidence" value="ECO:0007669"/>
    <property type="project" value="UniProtKB-SubCell"/>
</dbReference>
<dbReference type="InterPro" id="IPR004869">
    <property type="entry name" value="MMPL_dom"/>
</dbReference>
<dbReference type="InterPro" id="IPR000731">
    <property type="entry name" value="SSD"/>
</dbReference>
<evidence type="ECO:0000256" key="4">
    <source>
        <dbReference type="ARBA" id="ARBA00022692"/>
    </source>
</evidence>
<name>A0A5B8U2W3_9ACTN</name>
<dbReference type="Proteomes" id="UP000321805">
    <property type="component" value="Chromosome"/>
</dbReference>
<dbReference type="SUPFAM" id="SSF82866">
    <property type="entry name" value="Multidrug efflux transporter AcrB transmembrane domain"/>
    <property type="match status" value="2"/>
</dbReference>
<dbReference type="InterPro" id="IPR050545">
    <property type="entry name" value="Mycobact_MmpL"/>
</dbReference>
<dbReference type="PANTHER" id="PTHR33406:SF11">
    <property type="entry name" value="MEMBRANE PROTEIN SCO6666-RELATED"/>
    <property type="match status" value="1"/>
</dbReference>
<feature type="transmembrane region" description="Helical" evidence="8">
    <location>
        <begin position="205"/>
        <end position="224"/>
    </location>
</feature>
<feature type="transmembrane region" description="Helical" evidence="8">
    <location>
        <begin position="550"/>
        <end position="571"/>
    </location>
</feature>
<feature type="transmembrane region" description="Helical" evidence="8">
    <location>
        <begin position="633"/>
        <end position="655"/>
    </location>
</feature>
<dbReference type="AlphaFoldDB" id="A0A5B8U2W3"/>
<dbReference type="PANTHER" id="PTHR33406">
    <property type="entry name" value="MEMBRANE PROTEIN MJ1562-RELATED"/>
    <property type="match status" value="1"/>
</dbReference>
<evidence type="ECO:0000256" key="2">
    <source>
        <dbReference type="ARBA" id="ARBA00010157"/>
    </source>
</evidence>
<dbReference type="RefSeq" id="WP_146917743.1">
    <property type="nucleotide sequence ID" value="NZ_CP042430.1"/>
</dbReference>
<keyword evidence="4 8" id="KW-0812">Transmembrane</keyword>
<organism evidence="10 11">
    <name type="scientific">Baekduia soli</name>
    <dbReference type="NCBI Taxonomy" id="496014"/>
    <lineage>
        <taxon>Bacteria</taxon>
        <taxon>Bacillati</taxon>
        <taxon>Actinomycetota</taxon>
        <taxon>Thermoleophilia</taxon>
        <taxon>Solirubrobacterales</taxon>
        <taxon>Baekduiaceae</taxon>
        <taxon>Baekduia</taxon>
    </lineage>
</organism>
<feature type="transmembrane region" description="Helical" evidence="8">
    <location>
        <begin position="275"/>
        <end position="298"/>
    </location>
</feature>
<evidence type="ECO:0000256" key="5">
    <source>
        <dbReference type="ARBA" id="ARBA00022989"/>
    </source>
</evidence>
<evidence type="ECO:0000256" key="3">
    <source>
        <dbReference type="ARBA" id="ARBA00022475"/>
    </source>
</evidence>
<proteinExistence type="inferred from homology"/>
<sequence length="736" mass="76697">MRSLARWCYTHRRIVLLGWIGAVVALSAVHGAAGSDYRDTFKLPGTDSADALNLLKSSAPKASGDTERIVVAVRSGSVTDAAVRAKVEAMLARVAKLPHVATVTSPYGAGAGAQISRSGRIAYATVTMDGDPVSVPVSAGKRLITTAQDAAGGGLQVELGGQVIQQARQQGVGGTFIGFVAALVVLLLVFGSLLAAILPLLATGLSLAAGIAVIGLLSHILQMASFSSELSLLIGLGVGVDYALFIVTRFRQALMRGKTPEEAVVQAIDTSGRAVLFAGITVCIALLGMFALGVSFLYGVAVAASIVVACTVIAALTLLPALLGFFGPKVLTRRQRRSLAAGSYTTTDESPAWARWAGRLQRRPLPAAIVAAVAMLVLAAPFLSLRTGSSDQGSDPAGSTTRKAYDLLAEGFGPGFNGPLQLVARVNTAADKARFDKVLAAVGRTDGVVATGRSAVVGGTGDRGVALAQVFPKGSPQDKSTSDLVRRLRRDVVPAAAGTGGVHVLVGGQTAIFIDFSKVLTGKLPLFIGIVVLLSFLLLMVVFRSLVIPAMAAVMNLLSIGASFGIVVAIFQWGWGAELIGISREGPIEAFLPVMVFAILFGLSMDYEVFLVSRIYEEWHRRGDNREAVKHGLAATGRTITAAAAIMVLVFAAFVLGGERVIKLFGIGLASAVLFDALVVRSVLVPGMMLAIGEANWWLPSWLERILPRLNVEGAVDDDAPPPPVPAPLRPEAPVP</sequence>
<reference evidence="10 11" key="1">
    <citation type="journal article" date="2018" name="J. Microbiol.">
        <title>Baekduia soli gen. nov., sp. nov., a novel bacterium isolated from the soil of Baekdu Mountain and proposal of a novel family name, Baekduiaceae fam. nov.</title>
        <authorList>
            <person name="An D.S."/>
            <person name="Siddiqi M.Z."/>
            <person name="Kim K.H."/>
            <person name="Yu H.S."/>
            <person name="Im W.T."/>
        </authorList>
    </citation>
    <scope>NUCLEOTIDE SEQUENCE [LARGE SCALE GENOMIC DNA]</scope>
    <source>
        <strain evidence="10 11">BR7-21</strain>
    </source>
</reference>
<keyword evidence="5 8" id="KW-1133">Transmembrane helix</keyword>
<accession>A0A5B8U2W3</accession>
<evidence type="ECO:0000256" key="6">
    <source>
        <dbReference type="ARBA" id="ARBA00023136"/>
    </source>
</evidence>
<evidence type="ECO:0000259" key="9">
    <source>
        <dbReference type="PROSITE" id="PS50156"/>
    </source>
</evidence>
<feature type="transmembrane region" description="Helical" evidence="8">
    <location>
        <begin position="591"/>
        <end position="612"/>
    </location>
</feature>
<feature type="domain" description="SSD" evidence="9">
    <location>
        <begin position="524"/>
        <end position="690"/>
    </location>
</feature>
<keyword evidence="3" id="KW-1003">Cell membrane</keyword>
<keyword evidence="11" id="KW-1185">Reference proteome</keyword>
<comment type="subcellular location">
    <subcellularLocation>
        <location evidence="1">Cell membrane</location>
        <topology evidence="1">Multi-pass membrane protein</topology>
    </subcellularLocation>
</comment>
<dbReference type="PROSITE" id="PS50156">
    <property type="entry name" value="SSD"/>
    <property type="match status" value="2"/>
</dbReference>
<feature type="region of interest" description="Disordered" evidence="7">
    <location>
        <begin position="717"/>
        <end position="736"/>
    </location>
</feature>
<feature type="transmembrane region" description="Helical" evidence="8">
    <location>
        <begin position="304"/>
        <end position="327"/>
    </location>
</feature>
<protein>
    <submittedName>
        <fullName evidence="10">MMPL family transporter</fullName>
    </submittedName>
</protein>
<feature type="domain" description="SSD" evidence="9">
    <location>
        <begin position="196"/>
        <end position="325"/>
    </location>
</feature>
<feature type="transmembrane region" description="Helical" evidence="8">
    <location>
        <begin position="230"/>
        <end position="248"/>
    </location>
</feature>
<feature type="transmembrane region" description="Helical" evidence="8">
    <location>
        <begin position="524"/>
        <end position="543"/>
    </location>
</feature>
<dbReference type="Pfam" id="PF03176">
    <property type="entry name" value="MMPL"/>
    <property type="match status" value="2"/>
</dbReference>
<evidence type="ECO:0000256" key="8">
    <source>
        <dbReference type="SAM" id="Phobius"/>
    </source>
</evidence>
<evidence type="ECO:0000313" key="11">
    <source>
        <dbReference type="Proteomes" id="UP000321805"/>
    </source>
</evidence>
<evidence type="ECO:0000313" key="10">
    <source>
        <dbReference type="EMBL" id="QEC47366.1"/>
    </source>
</evidence>
<gene>
    <name evidence="10" type="ORF">FSW04_07070</name>
</gene>
<dbReference type="EMBL" id="CP042430">
    <property type="protein sequence ID" value="QEC47366.1"/>
    <property type="molecule type" value="Genomic_DNA"/>
</dbReference>
<keyword evidence="6 8" id="KW-0472">Membrane</keyword>
<evidence type="ECO:0000256" key="1">
    <source>
        <dbReference type="ARBA" id="ARBA00004651"/>
    </source>
</evidence>
<comment type="similarity">
    <text evidence="2">Belongs to the resistance-nodulation-cell division (RND) (TC 2.A.6) family. MmpL subfamily.</text>
</comment>
<evidence type="ECO:0000256" key="7">
    <source>
        <dbReference type="SAM" id="MobiDB-lite"/>
    </source>
</evidence>